<dbReference type="PANTHER" id="PTHR36766:SF42">
    <property type="entry name" value="NB-ARC DOMAIN DISEASE RESISTANCE PROTEIN"/>
    <property type="match status" value="1"/>
</dbReference>
<proteinExistence type="predicted"/>
<organism evidence="2 3">
    <name type="scientific">Trifolium pratense</name>
    <name type="common">Red clover</name>
    <dbReference type="NCBI Taxonomy" id="57577"/>
    <lineage>
        <taxon>Eukaryota</taxon>
        <taxon>Viridiplantae</taxon>
        <taxon>Streptophyta</taxon>
        <taxon>Embryophyta</taxon>
        <taxon>Tracheophyta</taxon>
        <taxon>Spermatophyta</taxon>
        <taxon>Magnoliopsida</taxon>
        <taxon>eudicotyledons</taxon>
        <taxon>Gunneridae</taxon>
        <taxon>Pentapetalae</taxon>
        <taxon>rosids</taxon>
        <taxon>fabids</taxon>
        <taxon>Fabales</taxon>
        <taxon>Fabaceae</taxon>
        <taxon>Papilionoideae</taxon>
        <taxon>50 kb inversion clade</taxon>
        <taxon>NPAAA clade</taxon>
        <taxon>Hologalegina</taxon>
        <taxon>IRL clade</taxon>
        <taxon>Trifolieae</taxon>
        <taxon>Trifolium</taxon>
    </lineage>
</organism>
<name>A0A2K3P2D4_TRIPR</name>
<sequence length="157" mass="17761">MSSGFQYLTCLKTLAIGNCSKVEGLHEALQHMTTLQSLTLSDLPNIESWPECFENLTSLRELRIYVCPKLACLPTTIQHLSGMKTSSICGCSDLEMRCRKQIGEDWPKIAHVEYIDIQNFDIYHGGLGDSYFDEDADFLWPSLLLARNLRNCAHVNC</sequence>
<comment type="caution">
    <text evidence="2">The sequence shown here is derived from an EMBL/GenBank/DDBJ whole genome shotgun (WGS) entry which is preliminary data.</text>
</comment>
<dbReference type="SUPFAM" id="SSF52047">
    <property type="entry name" value="RNI-like"/>
    <property type="match status" value="1"/>
</dbReference>
<reference evidence="2 3" key="1">
    <citation type="journal article" date="2014" name="Am. J. Bot.">
        <title>Genome assembly and annotation for red clover (Trifolium pratense; Fabaceae).</title>
        <authorList>
            <person name="Istvanek J."/>
            <person name="Jaros M."/>
            <person name="Krenek A."/>
            <person name="Repkova J."/>
        </authorList>
    </citation>
    <scope>NUCLEOTIDE SEQUENCE [LARGE SCALE GENOMIC DNA]</scope>
    <source>
        <strain evidence="3">cv. Tatra</strain>
        <tissue evidence="2">Young leaves</tissue>
    </source>
</reference>
<evidence type="ECO:0000313" key="3">
    <source>
        <dbReference type="Proteomes" id="UP000236291"/>
    </source>
</evidence>
<evidence type="ECO:0000256" key="1">
    <source>
        <dbReference type="ARBA" id="ARBA00022821"/>
    </source>
</evidence>
<dbReference type="AlphaFoldDB" id="A0A2K3P2D4"/>
<reference evidence="2 3" key="2">
    <citation type="journal article" date="2017" name="Front. Plant Sci.">
        <title>Gene Classification and Mining of Molecular Markers Useful in Red Clover (Trifolium pratense) Breeding.</title>
        <authorList>
            <person name="Istvanek J."/>
            <person name="Dluhosova J."/>
            <person name="Dluhos P."/>
            <person name="Patkova L."/>
            <person name="Nedelnik J."/>
            <person name="Repkova J."/>
        </authorList>
    </citation>
    <scope>NUCLEOTIDE SEQUENCE [LARGE SCALE GENOMIC DNA]</scope>
    <source>
        <strain evidence="3">cv. Tatra</strain>
        <tissue evidence="2">Young leaves</tissue>
    </source>
</reference>
<dbReference type="EMBL" id="ASHM01003159">
    <property type="protein sequence ID" value="PNY09456.1"/>
    <property type="molecule type" value="Genomic_DNA"/>
</dbReference>
<dbReference type="STRING" id="57577.A0A2K3P2D4"/>
<dbReference type="GO" id="GO:0006952">
    <property type="term" value="P:defense response"/>
    <property type="evidence" value="ECO:0007669"/>
    <property type="project" value="UniProtKB-KW"/>
</dbReference>
<keyword evidence="1" id="KW-0611">Plant defense</keyword>
<accession>A0A2K3P2D4</accession>
<dbReference type="Proteomes" id="UP000236291">
    <property type="component" value="Unassembled WGS sequence"/>
</dbReference>
<protein>
    <submittedName>
        <fullName evidence="2">CC-NBS-LRR resistance protein</fullName>
    </submittedName>
</protein>
<dbReference type="InterPro" id="IPR032675">
    <property type="entry name" value="LRR_dom_sf"/>
</dbReference>
<dbReference type="Gene3D" id="3.80.10.10">
    <property type="entry name" value="Ribonuclease Inhibitor"/>
    <property type="match status" value="1"/>
</dbReference>
<gene>
    <name evidence="2" type="ORF">L195_g006008</name>
</gene>
<dbReference type="PANTHER" id="PTHR36766">
    <property type="entry name" value="PLANT BROAD-SPECTRUM MILDEW RESISTANCE PROTEIN RPW8"/>
    <property type="match status" value="1"/>
</dbReference>
<evidence type="ECO:0000313" key="2">
    <source>
        <dbReference type="EMBL" id="PNY09456.1"/>
    </source>
</evidence>